<evidence type="ECO:0000313" key="1">
    <source>
        <dbReference type="EMBL" id="AGB38784.1"/>
    </source>
</evidence>
<organism evidence="1 2">
    <name type="scientific">Natronococcus occultus SP4</name>
    <dbReference type="NCBI Taxonomy" id="694430"/>
    <lineage>
        <taxon>Archaea</taxon>
        <taxon>Methanobacteriati</taxon>
        <taxon>Methanobacteriota</taxon>
        <taxon>Stenosarchaea group</taxon>
        <taxon>Halobacteria</taxon>
        <taxon>Halobacteriales</taxon>
        <taxon>Natrialbaceae</taxon>
        <taxon>Natronococcus</taxon>
    </lineage>
</organism>
<dbReference type="GeneID" id="80458434"/>
<keyword evidence="2" id="KW-1185">Reference proteome</keyword>
<evidence type="ECO:0000313" key="2">
    <source>
        <dbReference type="Proteomes" id="UP000010878"/>
    </source>
</evidence>
<dbReference type="EMBL" id="CP003929">
    <property type="protein sequence ID" value="AGB38784.1"/>
    <property type="molecule type" value="Genomic_DNA"/>
</dbReference>
<dbReference type="RefSeq" id="WP_015322223.1">
    <property type="nucleotide sequence ID" value="NC_019974.1"/>
</dbReference>
<dbReference type="KEGG" id="nou:Natoc_3039"/>
<dbReference type="AlphaFoldDB" id="L0K384"/>
<accession>L0K384</accession>
<dbReference type="Proteomes" id="UP000010878">
    <property type="component" value="Chromosome"/>
</dbReference>
<dbReference type="NCBIfam" id="NF041921">
    <property type="entry name" value="HVO_A0556"/>
    <property type="match status" value="1"/>
</dbReference>
<dbReference type="HOGENOM" id="CLU_197999_1_0_2"/>
<protein>
    <submittedName>
        <fullName evidence="1">Uncharacterized protein</fullName>
    </submittedName>
</protein>
<proteinExistence type="predicted"/>
<reference evidence="1 2" key="1">
    <citation type="submission" date="2012-11" db="EMBL/GenBank/DDBJ databases">
        <title>FINISHED of Natronococcus occultus SP4, DSM 3396.</title>
        <authorList>
            <consortium name="DOE Joint Genome Institute"/>
            <person name="Eisen J."/>
            <person name="Huntemann M."/>
            <person name="Wei C.-L."/>
            <person name="Han J."/>
            <person name="Detter J.C."/>
            <person name="Han C."/>
            <person name="Tapia R."/>
            <person name="Chen A."/>
            <person name="Kyrpides N."/>
            <person name="Mavromatis K."/>
            <person name="Markowitz V."/>
            <person name="Szeto E."/>
            <person name="Ivanova N."/>
            <person name="Mikhailova N."/>
            <person name="Ovchinnikova G."/>
            <person name="Pagani I."/>
            <person name="Pati A."/>
            <person name="Goodwin L."/>
            <person name="Nordberg H.P."/>
            <person name="Cantor M.N."/>
            <person name="Hua S.X."/>
            <person name="Woyke T."/>
            <person name="Eisen J."/>
            <person name="Klenk H.-P."/>
            <person name="Klenk H.-P."/>
        </authorList>
    </citation>
    <scope>NUCLEOTIDE SEQUENCE [LARGE SCALE GENOMIC DNA]</scope>
    <source>
        <strain evidence="1 2">SP4</strain>
    </source>
</reference>
<gene>
    <name evidence="1" type="ORF">Natoc_3039</name>
</gene>
<dbReference type="eggNOG" id="arCOG10311">
    <property type="taxonomic scope" value="Archaea"/>
</dbReference>
<sequence>MLNSRTETDRLLSTLAGDTCAYCETETLERGTHKGNWAVVCASCGVPGVQVW</sequence>
<dbReference type="InterPro" id="IPR049681">
    <property type="entry name" value="HVO_A0556-like"/>
</dbReference>
<name>L0K384_9EURY</name>